<sequence length="75" mass="8225">MSLISCKECNNMISDRATKCPHCGVVLKADNAGCILASGCSGTLVIIIILLLIFIYGIFAFFFDFIKEIWNAIYG</sequence>
<evidence type="ECO:0000313" key="2">
    <source>
        <dbReference type="EMBL" id="MEF3079324.1"/>
    </source>
</evidence>
<protein>
    <submittedName>
        <fullName evidence="2">Zinc ribbon domain-containing protein</fullName>
    </submittedName>
</protein>
<keyword evidence="1" id="KW-1133">Transmembrane helix</keyword>
<evidence type="ECO:0000256" key="1">
    <source>
        <dbReference type="SAM" id="Phobius"/>
    </source>
</evidence>
<gene>
    <name evidence="2" type="ORF">V1468_09925</name>
</gene>
<keyword evidence="1" id="KW-0472">Membrane</keyword>
<evidence type="ECO:0000313" key="3">
    <source>
        <dbReference type="Proteomes" id="UP001356704"/>
    </source>
</evidence>
<reference evidence="2 3" key="1">
    <citation type="submission" date="2024-02" db="EMBL/GenBank/DDBJ databases">
        <title>Winogradskyella poriferorum JCM 12885.</title>
        <authorList>
            <person name="Zhang D.-F."/>
            <person name="Fu Z.-Y."/>
        </authorList>
    </citation>
    <scope>NUCLEOTIDE SEQUENCE [LARGE SCALE GENOMIC DNA]</scope>
    <source>
        <strain evidence="2 3">JCM 12885</strain>
    </source>
</reference>
<feature type="transmembrane region" description="Helical" evidence="1">
    <location>
        <begin position="44"/>
        <end position="66"/>
    </location>
</feature>
<keyword evidence="3" id="KW-1185">Reference proteome</keyword>
<accession>A0ABU7W5W1</accession>
<keyword evidence="1" id="KW-0812">Transmembrane</keyword>
<dbReference type="EMBL" id="JAZHOU010000003">
    <property type="protein sequence ID" value="MEF3079324.1"/>
    <property type="molecule type" value="Genomic_DNA"/>
</dbReference>
<proteinExistence type="predicted"/>
<comment type="caution">
    <text evidence="2">The sequence shown here is derived from an EMBL/GenBank/DDBJ whole genome shotgun (WGS) entry which is preliminary data.</text>
</comment>
<dbReference type="Proteomes" id="UP001356704">
    <property type="component" value="Unassembled WGS sequence"/>
</dbReference>
<organism evidence="2 3">
    <name type="scientific">Winogradskyella poriferorum</name>
    <dbReference type="NCBI Taxonomy" id="307627"/>
    <lineage>
        <taxon>Bacteria</taxon>
        <taxon>Pseudomonadati</taxon>
        <taxon>Bacteroidota</taxon>
        <taxon>Flavobacteriia</taxon>
        <taxon>Flavobacteriales</taxon>
        <taxon>Flavobacteriaceae</taxon>
        <taxon>Winogradskyella</taxon>
    </lineage>
</organism>
<name>A0ABU7W5W1_9FLAO</name>